<protein>
    <submittedName>
        <fullName evidence="2">Uncharacterized protein</fullName>
    </submittedName>
</protein>
<gene>
    <name evidence="2" type="ORF">BECKFW1821B_GA0114236_12461</name>
</gene>
<accession>A0A450TTH0</accession>
<dbReference type="AlphaFoldDB" id="A0A450TTH0"/>
<organism evidence="2">
    <name type="scientific">Candidatus Kentrum sp. FW</name>
    <dbReference type="NCBI Taxonomy" id="2126338"/>
    <lineage>
        <taxon>Bacteria</taxon>
        <taxon>Pseudomonadati</taxon>
        <taxon>Pseudomonadota</taxon>
        <taxon>Gammaproteobacteria</taxon>
        <taxon>Candidatus Kentrum</taxon>
    </lineage>
</organism>
<evidence type="ECO:0000256" key="1">
    <source>
        <dbReference type="SAM" id="MobiDB-lite"/>
    </source>
</evidence>
<feature type="compositionally biased region" description="Basic and acidic residues" evidence="1">
    <location>
        <begin position="1"/>
        <end position="14"/>
    </location>
</feature>
<dbReference type="EMBL" id="CAADFD010000246">
    <property type="protein sequence ID" value="VFJ71974.1"/>
    <property type="molecule type" value="Genomic_DNA"/>
</dbReference>
<sequence>MEAGLADRTDRIESADELIARPTKTPTTPSPMGETMTTQTDNPNGQTTTASEELLAAANKNTLGAAQAEGKK</sequence>
<feature type="compositionally biased region" description="Polar residues" evidence="1">
    <location>
        <begin position="35"/>
        <end position="46"/>
    </location>
</feature>
<name>A0A450TTH0_9GAMM</name>
<reference evidence="2" key="1">
    <citation type="submission" date="2019-02" db="EMBL/GenBank/DDBJ databases">
        <authorList>
            <person name="Gruber-Vodicka R. H."/>
            <person name="Seah K. B. B."/>
        </authorList>
    </citation>
    <scope>NUCLEOTIDE SEQUENCE</scope>
    <source>
        <strain evidence="2">BECK_BZ106</strain>
    </source>
</reference>
<proteinExistence type="predicted"/>
<feature type="region of interest" description="Disordered" evidence="1">
    <location>
        <begin position="1"/>
        <end position="48"/>
    </location>
</feature>
<evidence type="ECO:0000313" key="2">
    <source>
        <dbReference type="EMBL" id="VFJ71974.1"/>
    </source>
</evidence>